<keyword evidence="4 5" id="KW-0472">Membrane</keyword>
<keyword evidence="2 5" id="KW-0812">Transmembrane</keyword>
<feature type="transmembrane region" description="Helical" evidence="5">
    <location>
        <begin position="20"/>
        <end position="41"/>
    </location>
</feature>
<accession>A0A1S8CVJ6</accession>
<dbReference type="GO" id="GO:0005384">
    <property type="term" value="F:manganese ion transmembrane transporter activity"/>
    <property type="evidence" value="ECO:0007669"/>
    <property type="project" value="InterPro"/>
</dbReference>
<dbReference type="Proteomes" id="UP000192132">
    <property type="component" value="Unassembled WGS sequence"/>
</dbReference>
<dbReference type="GO" id="GO:0030026">
    <property type="term" value="P:intracellular manganese ion homeostasis"/>
    <property type="evidence" value="ECO:0007669"/>
    <property type="project" value="InterPro"/>
</dbReference>
<keyword evidence="3 5" id="KW-1133">Transmembrane helix</keyword>
<dbReference type="OrthoDB" id="9789677at2"/>
<dbReference type="CDD" id="cd02432">
    <property type="entry name" value="Nodulin-21_like_1"/>
    <property type="match status" value="1"/>
</dbReference>
<dbReference type="STRING" id="1907941.BKE30_05020"/>
<dbReference type="EMBL" id="MLCN01000012">
    <property type="protein sequence ID" value="ONG41337.1"/>
    <property type="molecule type" value="Genomic_DNA"/>
</dbReference>
<evidence type="ECO:0000256" key="1">
    <source>
        <dbReference type="ARBA" id="ARBA00004127"/>
    </source>
</evidence>
<evidence type="ECO:0000313" key="6">
    <source>
        <dbReference type="EMBL" id="ONG41337.1"/>
    </source>
</evidence>
<dbReference type="GO" id="GO:0012505">
    <property type="term" value="C:endomembrane system"/>
    <property type="evidence" value="ECO:0007669"/>
    <property type="project" value="UniProtKB-SubCell"/>
</dbReference>
<dbReference type="PANTHER" id="PTHR31851">
    <property type="entry name" value="FE(2+)/MN(2+) TRANSPORTER PCL1"/>
    <property type="match status" value="1"/>
</dbReference>
<dbReference type="InterPro" id="IPR008217">
    <property type="entry name" value="Ccc1_fam"/>
</dbReference>
<feature type="transmembrane region" description="Helical" evidence="5">
    <location>
        <begin position="148"/>
        <end position="172"/>
    </location>
</feature>
<organism evidence="6 7">
    <name type="scientific">Alkanindiges hydrocarboniclasticus</name>
    <dbReference type="NCBI Taxonomy" id="1907941"/>
    <lineage>
        <taxon>Bacteria</taxon>
        <taxon>Pseudomonadati</taxon>
        <taxon>Pseudomonadota</taxon>
        <taxon>Gammaproteobacteria</taxon>
        <taxon>Moraxellales</taxon>
        <taxon>Moraxellaceae</taxon>
        <taxon>Alkanindiges</taxon>
    </lineage>
</organism>
<proteinExistence type="predicted"/>
<dbReference type="Pfam" id="PF01988">
    <property type="entry name" value="VIT1"/>
    <property type="match status" value="1"/>
</dbReference>
<dbReference type="AlphaFoldDB" id="A0A1S8CVJ6"/>
<gene>
    <name evidence="6" type="ORF">BKE30_05020</name>
</gene>
<feature type="transmembrane region" description="Helical" evidence="5">
    <location>
        <begin position="47"/>
        <end position="69"/>
    </location>
</feature>
<evidence type="ECO:0000313" key="7">
    <source>
        <dbReference type="Proteomes" id="UP000192132"/>
    </source>
</evidence>
<evidence type="ECO:0000256" key="2">
    <source>
        <dbReference type="ARBA" id="ARBA00022692"/>
    </source>
</evidence>
<reference evidence="6 7" key="1">
    <citation type="submission" date="2016-10" db="EMBL/GenBank/DDBJ databases">
        <title>Draft Genome sequence of Alkanindiges sp. strain H1.</title>
        <authorList>
            <person name="Subhash Y."/>
            <person name="Lee S."/>
        </authorList>
    </citation>
    <scope>NUCLEOTIDE SEQUENCE [LARGE SCALE GENOMIC DNA]</scope>
    <source>
        <strain evidence="6 7">H1</strain>
    </source>
</reference>
<keyword evidence="7" id="KW-1185">Reference proteome</keyword>
<feature type="transmembrane region" description="Helical" evidence="5">
    <location>
        <begin position="209"/>
        <end position="228"/>
    </location>
</feature>
<protein>
    <submittedName>
        <fullName evidence="6">Nodulin 21</fullName>
    </submittedName>
</protein>
<evidence type="ECO:0000256" key="4">
    <source>
        <dbReference type="ARBA" id="ARBA00023136"/>
    </source>
</evidence>
<feature type="transmembrane region" description="Helical" evidence="5">
    <location>
        <begin position="178"/>
        <end position="197"/>
    </location>
</feature>
<comment type="caution">
    <text evidence="6">The sequence shown here is derived from an EMBL/GenBank/DDBJ whole genome shotgun (WGS) entry which is preliminary data.</text>
</comment>
<sequence length="231" mass="24033">MAAHHHEIHFSHRMGWLRAAVLGANDGIISVASLIVGVAASGTAGNALLVTGIAGLVAGAVSMAAGEYVSVQSQADTEKADLLKEAQELKRNPDFELNELKQIYIERGLQAELALEVAKQLSQHDVLHAHARDEIGISDMNSARPVQAALASAASFTAGAIFPILAMALSPADFGQQAVFLVTCLALLLLGGLASYAGGASIGRGALRVLCWGVLAMLCTHWIGGWFGTVV</sequence>
<dbReference type="RefSeq" id="WP_076877535.1">
    <property type="nucleotide sequence ID" value="NZ_MLCN01000012.1"/>
</dbReference>
<evidence type="ECO:0000256" key="3">
    <source>
        <dbReference type="ARBA" id="ARBA00022989"/>
    </source>
</evidence>
<comment type="subcellular location">
    <subcellularLocation>
        <location evidence="1">Endomembrane system</location>
        <topology evidence="1">Multi-pass membrane protein</topology>
    </subcellularLocation>
</comment>
<name>A0A1S8CVJ6_9GAMM</name>
<evidence type="ECO:0000256" key="5">
    <source>
        <dbReference type="SAM" id="Phobius"/>
    </source>
</evidence>